<dbReference type="EMBL" id="JAGTXO010000007">
    <property type="protein sequence ID" value="KAG8466550.1"/>
    <property type="molecule type" value="Genomic_DNA"/>
</dbReference>
<evidence type="ECO:0000313" key="3">
    <source>
        <dbReference type="Proteomes" id="UP000751190"/>
    </source>
</evidence>
<comment type="caution">
    <text evidence="2">The sequence shown here is derived from an EMBL/GenBank/DDBJ whole genome shotgun (WGS) entry which is preliminary data.</text>
</comment>
<protein>
    <submittedName>
        <fullName evidence="2">Uncharacterized protein</fullName>
    </submittedName>
</protein>
<name>A0A8J6CE49_DIALT</name>
<organism evidence="2 3">
    <name type="scientific">Diacronema lutheri</name>
    <name type="common">Unicellular marine alga</name>
    <name type="synonym">Monochrysis lutheri</name>
    <dbReference type="NCBI Taxonomy" id="2081491"/>
    <lineage>
        <taxon>Eukaryota</taxon>
        <taxon>Haptista</taxon>
        <taxon>Haptophyta</taxon>
        <taxon>Pavlovophyceae</taxon>
        <taxon>Pavlovales</taxon>
        <taxon>Pavlovaceae</taxon>
        <taxon>Diacronema</taxon>
    </lineage>
</organism>
<accession>A0A8J6CE49</accession>
<evidence type="ECO:0000256" key="1">
    <source>
        <dbReference type="SAM" id="MobiDB-lite"/>
    </source>
</evidence>
<sequence length="348" mass="37472">MAGTAVDSPCADEAREGEGARHVGASDEPFETTARAWRQRELSELYERLRVAAETERQYSETLYGVVVDRIVSAVWCTIQLRLAASFSRWQTAAHFLSPPPSPEWMRPAWARPAVARERALQCAAPDADDALLEAMAAAAAATRPAWAAVLPAAAAREAIAAYAALRYPERVLGALKSAHRRALARAMGTWAWLLEPDDSGVVTRGEQYAHVATPGPAALSERAALTLVTMGAVSALDPSMATVRVQCGELACTRRLHPDGLLVRFAEEWGGQPLAETITLHLAWTHGEMWRPSETSVIGAVVIPVGGLVVDGGALAGEWVVPEAPWHRVQVSVERKSIGETSRAVPR</sequence>
<feature type="compositionally biased region" description="Basic and acidic residues" evidence="1">
    <location>
        <begin position="12"/>
        <end position="25"/>
    </location>
</feature>
<dbReference type="AlphaFoldDB" id="A0A8J6CE49"/>
<feature type="region of interest" description="Disordered" evidence="1">
    <location>
        <begin position="1"/>
        <end position="28"/>
    </location>
</feature>
<proteinExistence type="predicted"/>
<dbReference type="Proteomes" id="UP000751190">
    <property type="component" value="Unassembled WGS sequence"/>
</dbReference>
<evidence type="ECO:0000313" key="2">
    <source>
        <dbReference type="EMBL" id="KAG8466550.1"/>
    </source>
</evidence>
<reference evidence="2" key="1">
    <citation type="submission" date="2021-05" db="EMBL/GenBank/DDBJ databases">
        <title>The genome of the haptophyte Pavlova lutheri (Diacronema luteri, Pavlovales) - a model for lipid biosynthesis in eukaryotic algae.</title>
        <authorList>
            <person name="Hulatt C.J."/>
            <person name="Posewitz M.C."/>
        </authorList>
    </citation>
    <scope>NUCLEOTIDE SEQUENCE</scope>
    <source>
        <strain evidence="2">NIVA-4/92</strain>
    </source>
</reference>
<keyword evidence="3" id="KW-1185">Reference proteome</keyword>
<gene>
    <name evidence="2" type="ORF">KFE25_007929</name>
</gene>